<comment type="caution">
    <text evidence="1">The sequence shown here is derived from an EMBL/GenBank/DDBJ whole genome shotgun (WGS) entry which is preliminary data.</text>
</comment>
<protein>
    <submittedName>
        <fullName evidence="1">Uncharacterized protein</fullName>
    </submittedName>
</protein>
<dbReference type="Proteomes" id="UP000829447">
    <property type="component" value="Linkage Group LG26"/>
</dbReference>
<organism evidence="1 2">
    <name type="scientific">Pangasianodon gigas</name>
    <name type="common">Mekong giant catfish</name>
    <name type="synonym">Pangasius gigas</name>
    <dbReference type="NCBI Taxonomy" id="30993"/>
    <lineage>
        <taxon>Eukaryota</taxon>
        <taxon>Metazoa</taxon>
        <taxon>Chordata</taxon>
        <taxon>Craniata</taxon>
        <taxon>Vertebrata</taxon>
        <taxon>Euteleostomi</taxon>
        <taxon>Actinopterygii</taxon>
        <taxon>Neopterygii</taxon>
        <taxon>Teleostei</taxon>
        <taxon>Ostariophysi</taxon>
        <taxon>Siluriformes</taxon>
        <taxon>Pangasiidae</taxon>
        <taxon>Pangasianodon</taxon>
    </lineage>
</organism>
<name>A0ACC5XS39_PANGG</name>
<keyword evidence="2" id="KW-1185">Reference proteome</keyword>
<gene>
    <name evidence="1" type="ORF">PGIGA_G00163290</name>
</gene>
<sequence length="144" mass="16547">MLVRRSGVQSVFQFIPKVFSGVEVRALCRTLEFFHSNLHTPCLHGAHFVHRGIVMLEQKKLRPEAVNMSKLRSFWHSNKVLIVMGSGLGFIHWGWYSIKSNPLLRQNRDDYTPEPGIVSYVSPAPLPPLPEPTKKKKRETKTKE</sequence>
<evidence type="ECO:0000313" key="2">
    <source>
        <dbReference type="Proteomes" id="UP000829447"/>
    </source>
</evidence>
<accession>A0ACC5XS39</accession>
<reference evidence="1 2" key="1">
    <citation type="journal article" date="2022" name="bioRxiv">
        <title>An ancient truncated duplication of the anti-Mullerian hormone receptor type 2 gene is a potential conserved master sex determinant in the Pangasiidae catfish family.</title>
        <authorList>
            <person name="Wen M."/>
            <person name="Pan Q."/>
            <person name="Jouanno E."/>
            <person name="Montfort J."/>
            <person name="Zahm M."/>
            <person name="Cabau C."/>
            <person name="Klopp C."/>
            <person name="Iampietro C."/>
            <person name="Roques C."/>
            <person name="Bouchez O."/>
            <person name="Castinel A."/>
            <person name="Donnadieu C."/>
            <person name="Parrinello H."/>
            <person name="Poncet C."/>
            <person name="Belmonte E."/>
            <person name="Gautier V."/>
            <person name="Avarre J.-C."/>
            <person name="Dugue R."/>
            <person name="Gustiano R."/>
            <person name="Ha T.T.T."/>
            <person name="Campet M."/>
            <person name="Sriphairoj K."/>
            <person name="Ribolli J."/>
            <person name="de Almeida F.L."/>
            <person name="Desvignes T."/>
            <person name="Postlethwait J.H."/>
            <person name="Bucao C.F."/>
            <person name="Robinson-Rechavi M."/>
            <person name="Bobe J."/>
            <person name="Herpin A."/>
            <person name="Guiguen Y."/>
        </authorList>
    </citation>
    <scope>NUCLEOTIDE SEQUENCE [LARGE SCALE GENOMIC DNA]</scope>
    <source>
        <strain evidence="1">YG-Dec2019</strain>
    </source>
</reference>
<evidence type="ECO:0000313" key="1">
    <source>
        <dbReference type="EMBL" id="MCI4393933.1"/>
    </source>
</evidence>
<dbReference type="EMBL" id="CM040479">
    <property type="protein sequence ID" value="MCI4393933.1"/>
    <property type="molecule type" value="Genomic_DNA"/>
</dbReference>
<proteinExistence type="predicted"/>